<keyword evidence="11" id="KW-1185">Reference proteome</keyword>
<dbReference type="GO" id="GO:0006935">
    <property type="term" value="P:chemotaxis"/>
    <property type="evidence" value="ECO:0007669"/>
    <property type="project" value="TreeGrafter"/>
</dbReference>
<dbReference type="PANTHER" id="PTHR43531:SF14">
    <property type="entry name" value="METHYL-ACCEPTING CHEMOTAXIS PROTEIN I-RELATED"/>
    <property type="match status" value="1"/>
</dbReference>
<feature type="transmembrane region" description="Helical" evidence="7">
    <location>
        <begin position="12"/>
        <end position="32"/>
    </location>
</feature>
<dbReference type="EMBL" id="FPJW01000002">
    <property type="protein sequence ID" value="SFX19185.1"/>
    <property type="molecule type" value="Genomic_DNA"/>
</dbReference>
<comment type="subcellular location">
    <subcellularLocation>
        <location evidence="1">Membrane</location>
    </subcellularLocation>
</comment>
<dbReference type="GO" id="GO:0004888">
    <property type="term" value="F:transmembrane signaling receptor activity"/>
    <property type="evidence" value="ECO:0007669"/>
    <property type="project" value="TreeGrafter"/>
</dbReference>
<evidence type="ECO:0000256" key="2">
    <source>
        <dbReference type="ARBA" id="ARBA00022481"/>
    </source>
</evidence>
<feature type="domain" description="NIT" evidence="9">
    <location>
        <begin position="52"/>
        <end position="302"/>
    </location>
</feature>
<evidence type="ECO:0000256" key="1">
    <source>
        <dbReference type="ARBA" id="ARBA00004370"/>
    </source>
</evidence>
<keyword evidence="3 5" id="KW-0807">Transducer</keyword>
<evidence type="ECO:0000256" key="3">
    <source>
        <dbReference type="ARBA" id="ARBA00023224"/>
    </source>
</evidence>
<dbReference type="PROSITE" id="PS50111">
    <property type="entry name" value="CHEMOTAXIS_TRANSDUC_2"/>
    <property type="match status" value="1"/>
</dbReference>
<keyword evidence="2" id="KW-0488">Methylation</keyword>
<dbReference type="SUPFAM" id="SSF58104">
    <property type="entry name" value="Methyl-accepting chemotaxis protein (MCP) signaling domain"/>
    <property type="match status" value="1"/>
</dbReference>
<dbReference type="STRING" id="1122209.SAMN02745752_00739"/>
<evidence type="ECO:0000259" key="8">
    <source>
        <dbReference type="PROSITE" id="PS50111"/>
    </source>
</evidence>
<dbReference type="InterPro" id="IPR013587">
    <property type="entry name" value="Nitrate/nitrite_sensing"/>
</dbReference>
<dbReference type="FunFam" id="1.10.287.950:FF:000001">
    <property type="entry name" value="Methyl-accepting chemotaxis sensory transducer"/>
    <property type="match status" value="1"/>
</dbReference>
<keyword evidence="7" id="KW-0472">Membrane</keyword>
<comment type="similarity">
    <text evidence="4">Belongs to the methyl-accepting chemotaxis (MCP) protein family.</text>
</comment>
<keyword evidence="7" id="KW-1133">Transmembrane helix</keyword>
<feature type="coiled-coil region" evidence="6">
    <location>
        <begin position="611"/>
        <end position="638"/>
    </location>
</feature>
<evidence type="ECO:0000256" key="5">
    <source>
        <dbReference type="PROSITE-ProRule" id="PRU00284"/>
    </source>
</evidence>
<dbReference type="PANTHER" id="PTHR43531">
    <property type="entry name" value="PROTEIN ICFG"/>
    <property type="match status" value="1"/>
</dbReference>
<name>A0A1K1V221_9GAMM</name>
<proteinExistence type="inferred from homology"/>
<dbReference type="Proteomes" id="UP000182350">
    <property type="component" value="Unassembled WGS sequence"/>
</dbReference>
<dbReference type="Pfam" id="PF00015">
    <property type="entry name" value="MCPsignal"/>
    <property type="match status" value="1"/>
</dbReference>
<dbReference type="GO" id="GO:0005886">
    <property type="term" value="C:plasma membrane"/>
    <property type="evidence" value="ECO:0007669"/>
    <property type="project" value="TreeGrafter"/>
</dbReference>
<dbReference type="AlphaFoldDB" id="A0A1K1V221"/>
<evidence type="ECO:0000313" key="10">
    <source>
        <dbReference type="EMBL" id="SFX19185.1"/>
    </source>
</evidence>
<dbReference type="InterPro" id="IPR051310">
    <property type="entry name" value="MCP_chemotaxis"/>
</dbReference>
<dbReference type="InterPro" id="IPR010910">
    <property type="entry name" value="Nitrate/nitrite_sensing_bac"/>
</dbReference>
<dbReference type="Gene3D" id="1.10.287.950">
    <property type="entry name" value="Methyl-accepting chemotaxis protein"/>
    <property type="match status" value="1"/>
</dbReference>
<dbReference type="PROSITE" id="PS50906">
    <property type="entry name" value="NIT"/>
    <property type="match status" value="1"/>
</dbReference>
<reference evidence="10 11" key="1">
    <citation type="submission" date="2016-11" db="EMBL/GenBank/DDBJ databases">
        <authorList>
            <person name="Jaros S."/>
            <person name="Januszkiewicz K."/>
            <person name="Wedrychowicz H."/>
        </authorList>
    </citation>
    <scope>NUCLEOTIDE SEQUENCE [LARGE SCALE GENOMIC DNA]</scope>
    <source>
        <strain evidence="10 11">DSM 21637</strain>
    </source>
</reference>
<sequence length="640" mass="69009">MQTRSLGIKTKLILMVGIPAFFLLMFAGQGVMQRVTLADTMQQLEQGVELSVLMGSLAHELQIERGMSAGFLGSGGVNFAAELPRQRQAADQARAALQQRLETLDITRFGSAQAQLIRTARSGLDGLEATRTRITRQDIAGPQAISYYTQTIAQLLAVPASLVTLSDDRQISRQALAYSNLLYGKEHAGIERALLTNTFSLGRFTPELQVRYLSNAAEQQSFLRQFAFYASAGQQAFFDTSLQGREVDEVARIKQYAVEHLQTARLTVEAPYWFAQSTARINQLFRVEERLATDLLTSAQALMVGARQGMLLFGGVALLVVVLTLLLATRLIHQLLKQLGGEPVLAMAIAHSIAEDRLDHPIPLRDGDNSSLMAAMHRMQQQLSQRVAAIREAAAAIHVAAREISAGNADLSQRTEEQASSLEETASSMEELTSTVKLNAEHAAAANQLALDASKKADEGGQKVARAVATIQELTQSTDKITSIISVIDGIAFQTNILALNAAVEAARAGEHGRGFAVVASEVRTLAQRSAASAKEIQQLISGEAAVVQHTSELVNEAGVVMKDVVAAIRNVTAIMVEISSASDEQSQGIEQVSLAVNQMDEVTQQNAALVEESAAAAESLEELAGQLEESVRSFQLRKV</sequence>
<keyword evidence="6" id="KW-0175">Coiled coil</keyword>
<organism evidence="10 11">
    <name type="scientific">Marinospirillum alkaliphilum DSM 21637</name>
    <dbReference type="NCBI Taxonomy" id="1122209"/>
    <lineage>
        <taxon>Bacteria</taxon>
        <taxon>Pseudomonadati</taxon>
        <taxon>Pseudomonadota</taxon>
        <taxon>Gammaproteobacteria</taxon>
        <taxon>Oceanospirillales</taxon>
        <taxon>Oceanospirillaceae</taxon>
        <taxon>Marinospirillum</taxon>
    </lineage>
</organism>
<accession>A0A1K1V221</accession>
<gene>
    <name evidence="10" type="ORF">SAMN02745752_00739</name>
</gene>
<protein>
    <submittedName>
        <fullName evidence="10">Methyl-accepting chemotaxis protein</fullName>
    </submittedName>
</protein>
<keyword evidence="7" id="KW-0812">Transmembrane</keyword>
<dbReference type="Pfam" id="PF08376">
    <property type="entry name" value="NIT"/>
    <property type="match status" value="1"/>
</dbReference>
<feature type="domain" description="Methyl-accepting transducer" evidence="8">
    <location>
        <begin position="393"/>
        <end position="622"/>
    </location>
</feature>
<evidence type="ECO:0000256" key="4">
    <source>
        <dbReference type="ARBA" id="ARBA00029447"/>
    </source>
</evidence>
<dbReference type="InterPro" id="IPR004089">
    <property type="entry name" value="MCPsignal_dom"/>
</dbReference>
<dbReference type="OrthoDB" id="2489132at2"/>
<evidence type="ECO:0000256" key="6">
    <source>
        <dbReference type="SAM" id="Coils"/>
    </source>
</evidence>
<evidence type="ECO:0000256" key="7">
    <source>
        <dbReference type="SAM" id="Phobius"/>
    </source>
</evidence>
<dbReference type="RefSeq" id="WP_072324998.1">
    <property type="nucleotide sequence ID" value="NZ_FPJW01000002.1"/>
</dbReference>
<evidence type="ECO:0000259" key="9">
    <source>
        <dbReference type="PROSITE" id="PS50906"/>
    </source>
</evidence>
<dbReference type="CDD" id="cd11386">
    <property type="entry name" value="MCP_signal"/>
    <property type="match status" value="1"/>
</dbReference>
<evidence type="ECO:0000313" key="11">
    <source>
        <dbReference type="Proteomes" id="UP000182350"/>
    </source>
</evidence>
<dbReference type="SMART" id="SM00283">
    <property type="entry name" value="MA"/>
    <property type="match status" value="1"/>
</dbReference>
<feature type="transmembrane region" description="Helical" evidence="7">
    <location>
        <begin position="310"/>
        <end position="328"/>
    </location>
</feature>
<dbReference type="GO" id="GO:0007165">
    <property type="term" value="P:signal transduction"/>
    <property type="evidence" value="ECO:0007669"/>
    <property type="project" value="UniProtKB-KW"/>
</dbReference>